<dbReference type="Proteomes" id="UP000663838">
    <property type="component" value="Unassembled WGS sequence"/>
</dbReference>
<evidence type="ECO:0000313" key="7">
    <source>
        <dbReference type="Proteomes" id="UP000663865"/>
    </source>
</evidence>
<dbReference type="AlphaFoldDB" id="A0A817VYU6"/>
<dbReference type="InterPro" id="IPR050780">
    <property type="entry name" value="Mucin_vWF_Thrombospondin_sf"/>
</dbReference>
<dbReference type="Proteomes" id="UP000663865">
    <property type="component" value="Unassembled WGS sequence"/>
</dbReference>
<sequence>MESSLYCGVCPVTEIGKLHNCPPGKQFSKCVSRCPRTCQNPYVDSDNKDCLRFCDPGCVCAKGTLMDEGQNGACVPQDECTCFHHGKIFFANEIIKGFGKKCQCKNGGWICNSQPTASRTCSVVGLSHVETFDGALLTVKPGDYLLVQNLDNTTQHVRIEASVKRNFKRELKFTYGINTVVLSDMNSIMFNDKMLKQLPFQTADMTIRQATSQFILIESKEMHIAYDGNAVYLTLESFYRERIRGLCGSFDYNKKNDLRLPNGKLTHNTNVFSEAYFINGTSPSSSSEEDIPKDFNQERSEKYCHRIRDNVCKFGAPVHGLILSCIKDQRVTRINMDIRAYCYWHSAFAHACALIGYDIAKKYTQWRGGCESVLGQCSVGTTYEECPFTCLKTCSDPDGEHEYNSVCRQQCLAGCVCIKDHYHDTNQSRHKPLKCSKESDCSCYDEQTKLYHQPGSIVKRGQCSTCMCLRGQLNCNSGKCTESKIRCPNNLIFTETSLTLCPQTCSNHLLWKNCHKYRSGCDCPENMIRDENTNRCVYPKHCTCNFNNGVFPYGSKITQDCNECTCVSGQWTCTRVDCSRTCSILRNTHYTTFSQQYLKVNSGSCEYIAARFKHHAKKFSLVLNNHASTEHHHSLQTHLTISGTIIYLESGKPVQINNTALMALTSSPIHYPAFTIYKAGLFVIINGTNFIVRWDHDNRIYLTISGKWKGHLEGLCTKHDRPSKAFIIQKEKYTNVWKVNSKCEVESRKPKDDEEKSRWAHEICVHILNGTASTKNPFFPCLDKFSQERRTTLYDQCMEETCSCAVDSHECPALCSWFASLSELCRKEDHSIEYWRNDEFCPLTCEENEEYQSCGTLCQKTCKDLVSTTTMKCYNDTCNEGCYCKEGYVLNENGDCIQSSECSGKTPEGSKSTVQASRESKKPSATEKQSDFTGEF</sequence>
<dbReference type="SMART" id="SM00216">
    <property type="entry name" value="VWD"/>
    <property type="match status" value="2"/>
</dbReference>
<dbReference type="EMBL" id="CAJOBS010000611">
    <property type="protein sequence ID" value="CAF4611317.1"/>
    <property type="molecule type" value="Genomic_DNA"/>
</dbReference>
<dbReference type="InterPro" id="IPR002919">
    <property type="entry name" value="TIL_dom"/>
</dbReference>
<dbReference type="SUPFAM" id="SSF57567">
    <property type="entry name" value="Serine protease inhibitors"/>
    <property type="match status" value="3"/>
</dbReference>
<feature type="region of interest" description="Disordered" evidence="3">
    <location>
        <begin position="900"/>
        <end position="936"/>
    </location>
</feature>
<dbReference type="CDD" id="cd19941">
    <property type="entry name" value="TIL"/>
    <property type="match status" value="4"/>
</dbReference>
<dbReference type="Pfam" id="PF23244">
    <property type="entry name" value="VWF"/>
    <property type="match status" value="1"/>
</dbReference>
<dbReference type="FunFam" id="2.10.25.10:FF:000055">
    <property type="entry name" value="alpha-tectorin isoform X1"/>
    <property type="match status" value="1"/>
</dbReference>
<feature type="compositionally biased region" description="Basic and acidic residues" evidence="3">
    <location>
        <begin position="918"/>
        <end position="930"/>
    </location>
</feature>
<evidence type="ECO:0000313" key="5">
    <source>
        <dbReference type="EMBL" id="CAF3345701.1"/>
    </source>
</evidence>
<gene>
    <name evidence="5" type="ORF">KIK155_LOCUS3133</name>
    <name evidence="6" type="ORF">TOA249_LOCUS11310</name>
</gene>
<dbReference type="Gene3D" id="2.10.25.10">
    <property type="entry name" value="Laminin"/>
    <property type="match status" value="3"/>
</dbReference>
<dbReference type="SUPFAM" id="SSF57603">
    <property type="entry name" value="FnI-like domain"/>
    <property type="match status" value="1"/>
</dbReference>
<dbReference type="PROSITE" id="PS51233">
    <property type="entry name" value="VWFD"/>
    <property type="match status" value="2"/>
</dbReference>
<evidence type="ECO:0000256" key="2">
    <source>
        <dbReference type="ARBA" id="ARBA00023180"/>
    </source>
</evidence>
<evidence type="ECO:0000256" key="1">
    <source>
        <dbReference type="ARBA" id="ARBA00023157"/>
    </source>
</evidence>
<organism evidence="5 7">
    <name type="scientific">Rotaria socialis</name>
    <dbReference type="NCBI Taxonomy" id="392032"/>
    <lineage>
        <taxon>Eukaryota</taxon>
        <taxon>Metazoa</taxon>
        <taxon>Spiralia</taxon>
        <taxon>Gnathifera</taxon>
        <taxon>Rotifera</taxon>
        <taxon>Eurotatoria</taxon>
        <taxon>Bdelloidea</taxon>
        <taxon>Philodinida</taxon>
        <taxon>Philodinidae</taxon>
        <taxon>Rotaria</taxon>
    </lineage>
</organism>
<dbReference type="InterPro" id="IPR001846">
    <property type="entry name" value="VWF_type-D"/>
</dbReference>
<proteinExistence type="predicted"/>
<dbReference type="GO" id="GO:0031012">
    <property type="term" value="C:extracellular matrix"/>
    <property type="evidence" value="ECO:0007669"/>
    <property type="project" value="TreeGrafter"/>
</dbReference>
<reference evidence="5" key="1">
    <citation type="submission" date="2021-02" db="EMBL/GenBank/DDBJ databases">
        <authorList>
            <person name="Nowell W R."/>
        </authorList>
    </citation>
    <scope>NUCLEOTIDE SEQUENCE</scope>
</reference>
<evidence type="ECO:0000259" key="4">
    <source>
        <dbReference type="PROSITE" id="PS51233"/>
    </source>
</evidence>
<dbReference type="Pfam" id="PF00094">
    <property type="entry name" value="VWD"/>
    <property type="match status" value="2"/>
</dbReference>
<keyword evidence="2" id="KW-0325">Glycoprotein</keyword>
<dbReference type="EMBL" id="CAJNYV010000118">
    <property type="protein sequence ID" value="CAF3345701.1"/>
    <property type="molecule type" value="Genomic_DNA"/>
</dbReference>
<evidence type="ECO:0000256" key="3">
    <source>
        <dbReference type="SAM" id="MobiDB-lite"/>
    </source>
</evidence>
<feature type="domain" description="VWFD" evidence="4">
    <location>
        <begin position="119"/>
        <end position="285"/>
    </location>
</feature>
<feature type="compositionally biased region" description="Polar residues" evidence="3">
    <location>
        <begin position="900"/>
        <end position="917"/>
    </location>
</feature>
<protein>
    <recommendedName>
        <fullName evidence="4">VWFD domain-containing protein</fullName>
    </recommendedName>
</protein>
<dbReference type="PANTHER" id="PTHR11339">
    <property type="entry name" value="EXTRACELLULAR MATRIX GLYCOPROTEIN RELATED"/>
    <property type="match status" value="1"/>
</dbReference>
<evidence type="ECO:0000313" key="6">
    <source>
        <dbReference type="EMBL" id="CAF4611317.1"/>
    </source>
</evidence>
<dbReference type="PANTHER" id="PTHR11339:SF409">
    <property type="match status" value="1"/>
</dbReference>
<dbReference type="GO" id="GO:0005615">
    <property type="term" value="C:extracellular space"/>
    <property type="evidence" value="ECO:0007669"/>
    <property type="project" value="TreeGrafter"/>
</dbReference>
<accession>A0A817VYU6</accession>
<name>A0A817VYU6_9BILA</name>
<feature type="domain" description="VWFD" evidence="4">
    <location>
        <begin position="580"/>
        <end position="758"/>
    </location>
</feature>
<comment type="caution">
    <text evidence="5">The sequence shown here is derived from an EMBL/GenBank/DDBJ whole genome shotgun (WGS) entry which is preliminary data.</text>
</comment>
<dbReference type="InterPro" id="IPR036084">
    <property type="entry name" value="Ser_inhib-like_sf"/>
</dbReference>
<keyword evidence="1" id="KW-1015">Disulfide bond</keyword>
<dbReference type="Pfam" id="PF01826">
    <property type="entry name" value="TIL"/>
    <property type="match status" value="2"/>
</dbReference>